<dbReference type="RefSeq" id="WP_251834936.1">
    <property type="nucleotide sequence ID" value="NZ_JACSQG010000001.1"/>
</dbReference>
<dbReference type="Proteomes" id="UP000611945">
    <property type="component" value="Unassembled WGS sequence"/>
</dbReference>
<evidence type="ECO:0000256" key="2">
    <source>
        <dbReference type="ARBA" id="ARBA00022603"/>
    </source>
</evidence>
<dbReference type="CDD" id="cd02440">
    <property type="entry name" value="AdoMet_MTases"/>
    <property type="match status" value="1"/>
</dbReference>
<proteinExistence type="inferred from homology"/>
<dbReference type="EMBL" id="JACSQG010000001">
    <property type="protein sequence ID" value="MBD7976174.1"/>
    <property type="molecule type" value="Genomic_DNA"/>
</dbReference>
<dbReference type="SUPFAM" id="SSF53335">
    <property type="entry name" value="S-adenosyl-L-methionine-dependent methyltransferases"/>
    <property type="match status" value="1"/>
</dbReference>
<evidence type="ECO:0000313" key="6">
    <source>
        <dbReference type="Proteomes" id="UP000611945"/>
    </source>
</evidence>
<dbReference type="InterPro" id="IPR051052">
    <property type="entry name" value="Diverse_substrate_MTase"/>
</dbReference>
<protein>
    <submittedName>
        <fullName evidence="5">Methyltransferase domain-containing protein</fullName>
    </submittedName>
</protein>
<organism evidence="5 6">
    <name type="scientific">Serpens gallinarum</name>
    <dbReference type="NCBI Taxonomy" id="2763075"/>
    <lineage>
        <taxon>Bacteria</taxon>
        <taxon>Pseudomonadati</taxon>
        <taxon>Pseudomonadota</taxon>
        <taxon>Gammaproteobacteria</taxon>
        <taxon>Pseudomonadales</taxon>
        <taxon>Pseudomonadaceae</taxon>
        <taxon>Pseudomonas</taxon>
    </lineage>
</organism>
<feature type="domain" description="Methyltransferase type 11" evidence="4">
    <location>
        <begin position="45"/>
        <end position="133"/>
    </location>
</feature>
<accession>A0ABR8TKP7</accession>
<evidence type="ECO:0000313" key="5">
    <source>
        <dbReference type="EMBL" id="MBD7976174.1"/>
    </source>
</evidence>
<name>A0ABR8TKP7_9PSED</name>
<sequence length="252" mass="27792">MNSSATTLKNWFEQGGQAYARFRPEYPPELAAYLASVAPDRRLAVDVGCGNGQLTKHLAAHFSTVVGLDPSGDQITHAVPQENVSYDSAPAEALPLPGRCASLITAAQAAHWFDLPKFYSEARRVAVPNAILALISYGVLCLGGPLGARFEQFYCHEIGPYWPAERKLVDSGYATLDFPFTELEGPSIAIHLEWCLEEFLGYVSTWSAVRSAKESGREEVLHRFATDLAELWGDRAIRHSITWPINMRIGQL</sequence>
<comment type="caution">
    <text evidence="5">The sequence shown here is derived from an EMBL/GenBank/DDBJ whole genome shotgun (WGS) entry which is preliminary data.</text>
</comment>
<dbReference type="Pfam" id="PF08241">
    <property type="entry name" value="Methyltransf_11"/>
    <property type="match status" value="1"/>
</dbReference>
<gene>
    <name evidence="5" type="ORF">H9642_03105</name>
</gene>
<comment type="similarity">
    <text evidence="1">Belongs to the methyltransferase superfamily.</text>
</comment>
<evidence type="ECO:0000259" key="4">
    <source>
        <dbReference type="Pfam" id="PF08241"/>
    </source>
</evidence>
<dbReference type="GO" id="GO:0032259">
    <property type="term" value="P:methylation"/>
    <property type="evidence" value="ECO:0007669"/>
    <property type="project" value="UniProtKB-KW"/>
</dbReference>
<dbReference type="InterPro" id="IPR029063">
    <property type="entry name" value="SAM-dependent_MTases_sf"/>
</dbReference>
<keyword evidence="6" id="KW-1185">Reference proteome</keyword>
<dbReference type="PANTHER" id="PTHR44942:SF4">
    <property type="entry name" value="METHYLTRANSFERASE TYPE 11 DOMAIN-CONTAINING PROTEIN"/>
    <property type="match status" value="1"/>
</dbReference>
<dbReference type="GO" id="GO:0008168">
    <property type="term" value="F:methyltransferase activity"/>
    <property type="evidence" value="ECO:0007669"/>
    <property type="project" value="UniProtKB-KW"/>
</dbReference>
<keyword evidence="2 5" id="KW-0489">Methyltransferase</keyword>
<dbReference type="Gene3D" id="3.40.50.150">
    <property type="entry name" value="Vaccinia Virus protein VP39"/>
    <property type="match status" value="1"/>
</dbReference>
<evidence type="ECO:0000256" key="1">
    <source>
        <dbReference type="ARBA" id="ARBA00008361"/>
    </source>
</evidence>
<dbReference type="PANTHER" id="PTHR44942">
    <property type="entry name" value="METHYLTRANSF_11 DOMAIN-CONTAINING PROTEIN"/>
    <property type="match status" value="1"/>
</dbReference>
<keyword evidence="3" id="KW-0808">Transferase</keyword>
<reference evidence="5 6" key="1">
    <citation type="submission" date="2020-08" db="EMBL/GenBank/DDBJ databases">
        <title>A Genomic Blueprint of the Chicken Gut Microbiome.</title>
        <authorList>
            <person name="Gilroy R."/>
            <person name="Ravi A."/>
            <person name="Getino M."/>
            <person name="Pursley I."/>
            <person name="Horton D.L."/>
            <person name="Alikhan N.-F."/>
            <person name="Baker D."/>
            <person name="Gharbi K."/>
            <person name="Hall N."/>
            <person name="Watson M."/>
            <person name="Adriaenssens E.M."/>
            <person name="Foster-Nyarko E."/>
            <person name="Jarju S."/>
            <person name="Secka A."/>
            <person name="Antonio M."/>
            <person name="Oren A."/>
            <person name="Chaudhuri R."/>
            <person name="La Ragione R.M."/>
            <person name="Hildebrand F."/>
            <person name="Pallen M.J."/>
        </authorList>
    </citation>
    <scope>NUCLEOTIDE SEQUENCE [LARGE SCALE GENOMIC DNA]</scope>
    <source>
        <strain evidence="5 6">Sa2CUA2</strain>
    </source>
</reference>
<evidence type="ECO:0000256" key="3">
    <source>
        <dbReference type="ARBA" id="ARBA00022679"/>
    </source>
</evidence>
<dbReference type="InterPro" id="IPR013216">
    <property type="entry name" value="Methyltransf_11"/>
</dbReference>